<evidence type="ECO:0000313" key="4">
    <source>
        <dbReference type="Proteomes" id="UP000636709"/>
    </source>
</evidence>
<organism evidence="3 4">
    <name type="scientific">Digitaria exilis</name>
    <dbReference type="NCBI Taxonomy" id="1010633"/>
    <lineage>
        <taxon>Eukaryota</taxon>
        <taxon>Viridiplantae</taxon>
        <taxon>Streptophyta</taxon>
        <taxon>Embryophyta</taxon>
        <taxon>Tracheophyta</taxon>
        <taxon>Spermatophyta</taxon>
        <taxon>Magnoliopsida</taxon>
        <taxon>Liliopsida</taxon>
        <taxon>Poales</taxon>
        <taxon>Poaceae</taxon>
        <taxon>PACMAD clade</taxon>
        <taxon>Panicoideae</taxon>
        <taxon>Panicodae</taxon>
        <taxon>Paniceae</taxon>
        <taxon>Anthephorinae</taxon>
        <taxon>Digitaria</taxon>
    </lineage>
</organism>
<sequence>MMVPSAELPATSGANGLPTLPDFMSRKSKYVRMDDVLPPEQEGEDDGGVRVRERQSSRRYVFACSVFASLNSVLLGYGSVAQLENHQHLAHSPPGRRSSPRNASQPTPPDETPRTRARAPRSASPGGGPRIRPLRPQICARQGGTRRSPMRISSDARSTPPAPTHCLGWVKTFTTPIQAGEGAITPAKHVASHLRQALRLRRARSG</sequence>
<protein>
    <submittedName>
        <fullName evidence="3">Uncharacterized protein</fullName>
    </submittedName>
</protein>
<dbReference type="AlphaFoldDB" id="A0A835FJ83"/>
<dbReference type="Proteomes" id="UP000636709">
    <property type="component" value="Unassembled WGS sequence"/>
</dbReference>
<name>A0A835FJ83_9POAL</name>
<feature type="compositionally biased region" description="Low complexity" evidence="1">
    <location>
        <begin position="120"/>
        <end position="136"/>
    </location>
</feature>
<evidence type="ECO:0000256" key="1">
    <source>
        <dbReference type="SAM" id="MobiDB-lite"/>
    </source>
</evidence>
<comment type="caution">
    <text evidence="3">The sequence shown here is derived from an EMBL/GenBank/DDBJ whole genome shotgun (WGS) entry which is preliminary data.</text>
</comment>
<dbReference type="EMBL" id="JACEFO010000650">
    <property type="protein sequence ID" value="KAF8762290.1"/>
    <property type="molecule type" value="Genomic_DNA"/>
</dbReference>
<feature type="region of interest" description="Disordered" evidence="1">
    <location>
        <begin position="87"/>
        <end position="163"/>
    </location>
</feature>
<proteinExistence type="predicted"/>
<accession>A0A835FJ83</accession>
<evidence type="ECO:0000313" key="3">
    <source>
        <dbReference type="EMBL" id="KAF8762290.1"/>
    </source>
</evidence>
<dbReference type="EMBL" id="JACEFO010002444">
    <property type="protein sequence ID" value="KAF8660443.1"/>
    <property type="molecule type" value="Genomic_DNA"/>
</dbReference>
<dbReference type="OrthoDB" id="1730813at2759"/>
<feature type="region of interest" description="Disordered" evidence="1">
    <location>
        <begin position="1"/>
        <end position="55"/>
    </location>
</feature>
<gene>
    <name evidence="3" type="ORF">HU200_009619</name>
    <name evidence="2" type="ORF">HU200_058028</name>
</gene>
<evidence type="ECO:0000313" key="2">
    <source>
        <dbReference type="EMBL" id="KAF8660443.1"/>
    </source>
</evidence>
<keyword evidence="4" id="KW-1185">Reference proteome</keyword>
<reference evidence="3" key="1">
    <citation type="submission" date="2020-07" db="EMBL/GenBank/DDBJ databases">
        <title>Genome sequence and genetic diversity analysis of an under-domesticated orphan crop, white fonio (Digitaria exilis).</title>
        <authorList>
            <person name="Bennetzen J.L."/>
            <person name="Chen S."/>
            <person name="Ma X."/>
            <person name="Wang X."/>
            <person name="Yssel A.E.J."/>
            <person name="Chaluvadi S.R."/>
            <person name="Johnson M."/>
            <person name="Gangashetty P."/>
            <person name="Hamidou F."/>
            <person name="Sanogo M.D."/>
            <person name="Zwaenepoel A."/>
            <person name="Wallace J."/>
            <person name="Van De Peer Y."/>
            <person name="Van Deynze A."/>
        </authorList>
    </citation>
    <scope>NUCLEOTIDE SEQUENCE</scope>
    <source>
        <tissue evidence="3">Leaves</tissue>
    </source>
</reference>